<accession>A0A401USM1</accession>
<dbReference type="InterPro" id="IPR041628">
    <property type="entry name" value="ChlI/MoxR_AAA_lid"/>
</dbReference>
<dbReference type="InterPro" id="IPR050764">
    <property type="entry name" value="CbbQ/NirQ/NorQ/GpvN"/>
</dbReference>
<sequence length="315" mass="35415">MDTKKFEEFRSKIKENIGKVIVGKGDSVDKIIVAFICSGHVLIEDVPGLGKTKLAKSLSSSMNCNFKRIQFTPDLLPSDLTGIYYYNQKNQDFEFRSGPLLSQIVLADEINRATPRTQSALLECMEERQITVEGNTIKLQRPFFVIATQNPVEQFGTFPLPEAQLDRFFMKLSLGYPDASEEKAMMNRFMTADPLNDLQAVITMEDIEYVQNNYTMVHVSEEIKDYIIAIVSATRSHKEVELGCSPRATLNMMKGSQALAAVRGRDYVIPEDIKELAVPILGHRLMLKNDLGQGNKSKSLIEEIISSIQAPLEKL</sequence>
<evidence type="ECO:0000313" key="7">
    <source>
        <dbReference type="Proteomes" id="UP000287872"/>
    </source>
</evidence>
<name>A0A401USM1_9CLOT</name>
<dbReference type="Proteomes" id="UP000287872">
    <property type="component" value="Unassembled WGS sequence"/>
</dbReference>
<evidence type="ECO:0000259" key="4">
    <source>
        <dbReference type="Pfam" id="PF07726"/>
    </source>
</evidence>
<comment type="caution">
    <text evidence="6">The sequence shown here is derived from an EMBL/GenBank/DDBJ whole genome shotgun (WGS) entry which is preliminary data.</text>
</comment>
<dbReference type="Gene3D" id="3.40.50.300">
    <property type="entry name" value="P-loop containing nucleotide triphosphate hydrolases"/>
    <property type="match status" value="1"/>
</dbReference>
<evidence type="ECO:0000256" key="2">
    <source>
        <dbReference type="ARBA" id="ARBA00022840"/>
    </source>
</evidence>
<protein>
    <submittedName>
        <fullName evidence="6">ATPase</fullName>
    </submittedName>
</protein>
<evidence type="ECO:0000259" key="5">
    <source>
        <dbReference type="Pfam" id="PF17863"/>
    </source>
</evidence>
<organism evidence="6 7">
    <name type="scientific">Clostridium tagluense</name>
    <dbReference type="NCBI Taxonomy" id="360422"/>
    <lineage>
        <taxon>Bacteria</taxon>
        <taxon>Bacillati</taxon>
        <taxon>Bacillota</taxon>
        <taxon>Clostridia</taxon>
        <taxon>Eubacteriales</taxon>
        <taxon>Clostridiaceae</taxon>
        <taxon>Clostridium</taxon>
    </lineage>
</organism>
<dbReference type="InterPro" id="IPR027417">
    <property type="entry name" value="P-loop_NTPase"/>
</dbReference>
<dbReference type="PIRSF" id="PIRSF002849">
    <property type="entry name" value="AAA_ATPase_chaperone_MoxR_prd"/>
    <property type="match status" value="1"/>
</dbReference>
<comment type="similarity">
    <text evidence="3">Belongs to the MoxR family.</text>
</comment>
<feature type="domain" description="ChlI/MoxR AAA lid" evidence="5">
    <location>
        <begin position="233"/>
        <end position="303"/>
    </location>
</feature>
<evidence type="ECO:0000256" key="3">
    <source>
        <dbReference type="ARBA" id="ARBA00061607"/>
    </source>
</evidence>
<dbReference type="RefSeq" id="WP_125005248.1">
    <property type="nucleotide sequence ID" value="NZ_BHYK01000035.1"/>
</dbReference>
<dbReference type="InterPro" id="IPR011703">
    <property type="entry name" value="ATPase_AAA-3"/>
</dbReference>
<dbReference type="Pfam" id="PF17863">
    <property type="entry name" value="AAA_lid_2"/>
    <property type="match status" value="1"/>
</dbReference>
<dbReference type="SUPFAM" id="SSF52540">
    <property type="entry name" value="P-loop containing nucleoside triphosphate hydrolases"/>
    <property type="match status" value="1"/>
</dbReference>
<dbReference type="PANTHER" id="PTHR42759:SF5">
    <property type="entry name" value="METHANOL DEHYDROGENASE REGULATOR"/>
    <property type="match status" value="1"/>
</dbReference>
<dbReference type="OrthoDB" id="9808397at2"/>
<proteinExistence type="inferred from homology"/>
<feature type="domain" description="ATPase AAA-3" evidence="4">
    <location>
        <begin position="40"/>
        <end position="170"/>
    </location>
</feature>
<dbReference type="FunFam" id="3.40.50.300:FF:000640">
    <property type="entry name" value="MoxR family ATPase"/>
    <property type="match status" value="1"/>
</dbReference>
<dbReference type="Gene3D" id="1.10.8.80">
    <property type="entry name" value="Magnesium chelatase subunit I, C-Terminal domain"/>
    <property type="match status" value="1"/>
</dbReference>
<keyword evidence="2" id="KW-0067">ATP-binding</keyword>
<dbReference type="AlphaFoldDB" id="A0A401USM1"/>
<dbReference type="Pfam" id="PF07726">
    <property type="entry name" value="AAA_3"/>
    <property type="match status" value="1"/>
</dbReference>
<gene>
    <name evidence="6" type="ORF">Ctaglu_41240</name>
</gene>
<keyword evidence="7" id="KW-1185">Reference proteome</keyword>
<dbReference type="GO" id="GO:0016887">
    <property type="term" value="F:ATP hydrolysis activity"/>
    <property type="evidence" value="ECO:0007669"/>
    <property type="project" value="InterPro"/>
</dbReference>
<evidence type="ECO:0000313" key="6">
    <source>
        <dbReference type="EMBL" id="GCD12501.1"/>
    </source>
</evidence>
<reference evidence="6 7" key="1">
    <citation type="submission" date="2018-11" db="EMBL/GenBank/DDBJ databases">
        <title>Genome sequencing and assembly of Clostridium tagluense strain A121.</title>
        <authorList>
            <person name="Murakami T."/>
            <person name="Segawa T."/>
            <person name="Shcherbakova V.A."/>
            <person name="Mori H."/>
            <person name="Yoshimura Y."/>
        </authorList>
    </citation>
    <scope>NUCLEOTIDE SEQUENCE [LARGE SCALE GENOMIC DNA]</scope>
    <source>
        <strain evidence="6 7">A121</strain>
    </source>
</reference>
<evidence type="ECO:0000256" key="1">
    <source>
        <dbReference type="ARBA" id="ARBA00022741"/>
    </source>
</evidence>
<dbReference type="GO" id="GO:0005524">
    <property type="term" value="F:ATP binding"/>
    <property type="evidence" value="ECO:0007669"/>
    <property type="project" value="UniProtKB-KW"/>
</dbReference>
<dbReference type="EMBL" id="BHYK01000035">
    <property type="protein sequence ID" value="GCD12501.1"/>
    <property type="molecule type" value="Genomic_DNA"/>
</dbReference>
<keyword evidence="1" id="KW-0547">Nucleotide-binding</keyword>
<dbReference type="CDD" id="cd00009">
    <property type="entry name" value="AAA"/>
    <property type="match status" value="1"/>
</dbReference>
<dbReference type="PANTHER" id="PTHR42759">
    <property type="entry name" value="MOXR FAMILY PROTEIN"/>
    <property type="match status" value="1"/>
</dbReference>